<organism evidence="8 9">
    <name type="scientific">Lodderomyces beijingensis</name>
    <dbReference type="NCBI Taxonomy" id="1775926"/>
    <lineage>
        <taxon>Eukaryota</taxon>
        <taxon>Fungi</taxon>
        <taxon>Dikarya</taxon>
        <taxon>Ascomycota</taxon>
        <taxon>Saccharomycotina</taxon>
        <taxon>Pichiomycetes</taxon>
        <taxon>Debaryomycetaceae</taxon>
        <taxon>Candida/Lodderomyces clade</taxon>
        <taxon>Lodderomyces</taxon>
    </lineage>
</organism>
<evidence type="ECO:0000256" key="4">
    <source>
        <dbReference type="ARBA" id="ARBA00023306"/>
    </source>
</evidence>
<dbReference type="InterPro" id="IPR036322">
    <property type="entry name" value="WD40_repeat_dom_sf"/>
</dbReference>
<feature type="compositionally biased region" description="Low complexity" evidence="6">
    <location>
        <begin position="117"/>
        <end position="126"/>
    </location>
</feature>
<gene>
    <name evidence="8" type="ORF">LODBEIA_P45310</name>
</gene>
<evidence type="ECO:0000313" key="8">
    <source>
        <dbReference type="EMBL" id="CAK9440431.1"/>
    </source>
</evidence>
<name>A0ABP0ZV73_9ASCO</name>
<proteinExistence type="inferred from homology"/>
<reference evidence="8 9" key="1">
    <citation type="submission" date="2024-03" db="EMBL/GenBank/DDBJ databases">
        <authorList>
            <person name="Brejova B."/>
        </authorList>
    </citation>
    <scope>NUCLEOTIDE SEQUENCE [LARGE SCALE GENOMIC DNA]</scope>
    <source>
        <strain evidence="8 9">CBS 14171</strain>
    </source>
</reference>
<feature type="domain" description="CDC20/Fizzy WD40" evidence="7">
    <location>
        <begin position="257"/>
        <end position="546"/>
    </location>
</feature>
<evidence type="ECO:0000259" key="7">
    <source>
        <dbReference type="Pfam" id="PF24807"/>
    </source>
</evidence>
<dbReference type="InterPro" id="IPR033010">
    <property type="entry name" value="Cdc20/Fizzy"/>
</dbReference>
<dbReference type="PROSITE" id="PS50082">
    <property type="entry name" value="WD_REPEATS_2"/>
    <property type="match status" value="2"/>
</dbReference>
<dbReference type="RefSeq" id="XP_066831469.1">
    <property type="nucleotide sequence ID" value="XM_066974763.1"/>
</dbReference>
<comment type="similarity">
    <text evidence="1">Belongs to the WD repeat CDC20/Fizzy family.</text>
</comment>
<dbReference type="PROSITE" id="PS00678">
    <property type="entry name" value="WD_REPEATS_1"/>
    <property type="match status" value="1"/>
</dbReference>
<dbReference type="Gene3D" id="2.130.10.10">
    <property type="entry name" value="YVTN repeat-like/Quinoprotein amine dehydrogenase"/>
    <property type="match status" value="1"/>
</dbReference>
<keyword evidence="2 5" id="KW-0853">WD repeat</keyword>
<dbReference type="InterPro" id="IPR056150">
    <property type="entry name" value="WD40_CDC20-Fz"/>
</dbReference>
<dbReference type="PROSITE" id="PS50294">
    <property type="entry name" value="WD_REPEATS_REGION"/>
    <property type="match status" value="2"/>
</dbReference>
<keyword evidence="3" id="KW-0677">Repeat</keyword>
<evidence type="ECO:0000256" key="1">
    <source>
        <dbReference type="ARBA" id="ARBA00006445"/>
    </source>
</evidence>
<keyword evidence="9" id="KW-1185">Reference proteome</keyword>
<dbReference type="GeneID" id="92209727"/>
<feature type="region of interest" description="Disordered" evidence="6">
    <location>
        <begin position="1"/>
        <end position="46"/>
    </location>
</feature>
<dbReference type="EMBL" id="OZ022409">
    <property type="protein sequence ID" value="CAK9440431.1"/>
    <property type="molecule type" value="Genomic_DNA"/>
</dbReference>
<feature type="region of interest" description="Disordered" evidence="6">
    <location>
        <begin position="117"/>
        <end position="204"/>
    </location>
</feature>
<dbReference type="Proteomes" id="UP001497383">
    <property type="component" value="Chromosome 5"/>
</dbReference>
<dbReference type="Pfam" id="PF24807">
    <property type="entry name" value="WD40_CDC20-Fz"/>
    <property type="match status" value="1"/>
</dbReference>
<feature type="compositionally biased region" description="Polar residues" evidence="6">
    <location>
        <begin position="179"/>
        <end position="190"/>
    </location>
</feature>
<dbReference type="InterPro" id="IPR019775">
    <property type="entry name" value="WD40_repeat_CS"/>
</dbReference>
<dbReference type="InterPro" id="IPR001680">
    <property type="entry name" value="WD40_rpt"/>
</dbReference>
<protein>
    <recommendedName>
        <fullName evidence="7">CDC20/Fizzy WD40 domain-containing protein</fullName>
    </recommendedName>
</protein>
<feature type="compositionally biased region" description="Polar residues" evidence="6">
    <location>
        <begin position="137"/>
        <end position="150"/>
    </location>
</feature>
<evidence type="ECO:0000313" key="9">
    <source>
        <dbReference type="Proteomes" id="UP001497383"/>
    </source>
</evidence>
<sequence>MDNKQGRGSLHPFETPKSPSRSTRGNGLLPPIASGSPRGKRSNNAVFSDRYIPNRTGVDLQAAFSLSSDDVLPDLRNSANGDNDIEIRREEEANRTFSTVLKAELFGDNVPMATANLSPSANANSSMRPKTAGLRQNPISSSSSHNTGTPPRSAGSLSALIAPGSSAASFSSNSAGSGQQRPGTSSTSSYEADDVTATPRRKTNLFTYQSPKKTRPISRDLQQELFSLSPVRQESQKLLLLPQKKPRSISKVPYRVLDAPELSDDFYLNLVDWGQQDILAVGLGDSVYLWDGATQSVDRLCNLSSKDKVTSLNWIGAGTHLAIGTSKGLVEIWDATKIKCVRTMTGHSLRVSSLAWNEHILSSGSRDRTILNRDVRIEDHFVNKFECHKQEVCGLKWNVEEGKLASGGNDNNLFVWDGLNPKPLFQFTDHTAAVKAIGWSPHQRGILASGGGTADKTIKAWNTLSGNLIHDVNTGSQVCNLIWSKNSNELVSTHGFSRNQIIVWKYPSMQQIAQLTGHTYRVLYLSLSPDGETIVTGAGDETLRFWNVFEKNRHNETPSSVLLGAFSQLR</sequence>
<dbReference type="InterPro" id="IPR015943">
    <property type="entry name" value="WD40/YVTN_repeat-like_dom_sf"/>
</dbReference>
<evidence type="ECO:0000256" key="3">
    <source>
        <dbReference type="ARBA" id="ARBA00022737"/>
    </source>
</evidence>
<dbReference type="SMART" id="SM00320">
    <property type="entry name" value="WD40"/>
    <property type="match status" value="7"/>
</dbReference>
<keyword evidence="4" id="KW-0131">Cell cycle</keyword>
<dbReference type="CDD" id="cd00200">
    <property type="entry name" value="WD40"/>
    <property type="match status" value="1"/>
</dbReference>
<accession>A0ABP0ZV73</accession>
<dbReference type="PANTHER" id="PTHR19918">
    <property type="entry name" value="CELL DIVISION CYCLE 20 CDC20 FIZZY -RELATED"/>
    <property type="match status" value="1"/>
</dbReference>
<dbReference type="SUPFAM" id="SSF50978">
    <property type="entry name" value="WD40 repeat-like"/>
    <property type="match status" value="1"/>
</dbReference>
<evidence type="ECO:0000256" key="5">
    <source>
        <dbReference type="PROSITE-ProRule" id="PRU00221"/>
    </source>
</evidence>
<dbReference type="PANTHER" id="PTHR19918:SF1">
    <property type="entry name" value="FIZZY-RELATED PROTEIN HOMOLOG"/>
    <property type="match status" value="1"/>
</dbReference>
<evidence type="ECO:0000256" key="2">
    <source>
        <dbReference type="ARBA" id="ARBA00022574"/>
    </source>
</evidence>
<evidence type="ECO:0000256" key="6">
    <source>
        <dbReference type="SAM" id="MobiDB-lite"/>
    </source>
</evidence>
<feature type="repeat" description="WD" evidence="5">
    <location>
        <begin position="515"/>
        <end position="548"/>
    </location>
</feature>
<feature type="compositionally biased region" description="Low complexity" evidence="6">
    <location>
        <begin position="164"/>
        <end position="178"/>
    </location>
</feature>
<feature type="repeat" description="WD" evidence="5">
    <location>
        <begin position="385"/>
        <end position="417"/>
    </location>
</feature>